<reference evidence="3 4" key="1">
    <citation type="submission" date="2021-08" db="EMBL/GenBank/DDBJ databases">
        <title>Draft genome sequence of Spirulina subsalsa with high tolerance to salinity and hype-accumulation of phycocyanin.</title>
        <authorList>
            <person name="Pei H."/>
            <person name="Jiang L."/>
        </authorList>
    </citation>
    <scope>NUCLEOTIDE SEQUENCE [LARGE SCALE GENOMIC DNA]</scope>
    <source>
        <strain evidence="3 4">FACHB-351</strain>
    </source>
</reference>
<evidence type="ECO:0000259" key="2">
    <source>
        <dbReference type="PROSITE" id="PS50851"/>
    </source>
</evidence>
<dbReference type="SUPFAM" id="SSF50341">
    <property type="entry name" value="CheW-like"/>
    <property type="match status" value="1"/>
</dbReference>
<dbReference type="PROSITE" id="PS50851">
    <property type="entry name" value="CHEW"/>
    <property type="match status" value="1"/>
</dbReference>
<keyword evidence="4" id="KW-1185">Reference proteome</keyword>
<evidence type="ECO:0000313" key="3">
    <source>
        <dbReference type="EMBL" id="MCW6038993.1"/>
    </source>
</evidence>
<gene>
    <name evidence="3" type="ORF">K4A83_22460</name>
</gene>
<evidence type="ECO:0000313" key="4">
    <source>
        <dbReference type="Proteomes" id="UP001526426"/>
    </source>
</evidence>
<protein>
    <submittedName>
        <fullName evidence="3">Chemotaxis protein CheW</fullName>
    </submittedName>
</protein>
<feature type="region of interest" description="Disordered" evidence="1">
    <location>
        <begin position="110"/>
        <end position="131"/>
    </location>
</feature>
<dbReference type="InterPro" id="IPR036061">
    <property type="entry name" value="CheW-like_dom_sf"/>
</dbReference>
<sequence length="295" mass="32769">MVQTGNLQAIRTLLNQKLQPQGITVNTTTQGSKLIIQLTASQACDRTRTVSKIQESLKTQKPQGFQTVDITAHQAGKGQLWTHRLTLTPPTLTIDLAAWLESGSSLQESILEPSSPLEPDGLTSPPTLREKPVIEPVSPEQRYLCFQLGLDNKVMLPVEYIQEIVRVGVNQVLAVPDTPSYALGLYNWRGEMLWLVDLNLLLGLESFLAGQNSSETALHSGLLNILVLKDQQLILGVIVQQVEEIEQHSPDQLQSPLGLFTPELEPFILGYFREVQSIVLNAEAIFTMIHEQSYQ</sequence>
<proteinExistence type="predicted"/>
<accession>A0ABT3LBV8</accession>
<dbReference type="Pfam" id="PF01584">
    <property type="entry name" value="CheW"/>
    <property type="match status" value="1"/>
</dbReference>
<dbReference type="PANTHER" id="PTHR22617:SF23">
    <property type="entry name" value="CHEMOTAXIS PROTEIN CHEW"/>
    <property type="match status" value="1"/>
</dbReference>
<dbReference type="PANTHER" id="PTHR22617">
    <property type="entry name" value="CHEMOTAXIS SENSOR HISTIDINE KINASE-RELATED"/>
    <property type="match status" value="1"/>
</dbReference>
<comment type="caution">
    <text evidence="3">The sequence shown here is derived from an EMBL/GenBank/DDBJ whole genome shotgun (WGS) entry which is preliminary data.</text>
</comment>
<dbReference type="Gene3D" id="2.40.50.180">
    <property type="entry name" value="CheA-289, Domain 4"/>
    <property type="match status" value="1"/>
</dbReference>
<name>A0ABT3LBV8_9CYAN</name>
<dbReference type="RefSeq" id="WP_265266939.1">
    <property type="nucleotide sequence ID" value="NZ_JAIHOM010000227.1"/>
</dbReference>
<dbReference type="InterPro" id="IPR039315">
    <property type="entry name" value="CheW"/>
</dbReference>
<dbReference type="Proteomes" id="UP001526426">
    <property type="component" value="Unassembled WGS sequence"/>
</dbReference>
<evidence type="ECO:0000256" key="1">
    <source>
        <dbReference type="SAM" id="MobiDB-lite"/>
    </source>
</evidence>
<dbReference type="SMART" id="SM00260">
    <property type="entry name" value="CheW"/>
    <property type="match status" value="1"/>
</dbReference>
<feature type="domain" description="CheW-like" evidence="2">
    <location>
        <begin position="140"/>
        <end position="291"/>
    </location>
</feature>
<organism evidence="3 4">
    <name type="scientific">Spirulina subsalsa FACHB-351</name>
    <dbReference type="NCBI Taxonomy" id="234711"/>
    <lineage>
        <taxon>Bacteria</taxon>
        <taxon>Bacillati</taxon>
        <taxon>Cyanobacteriota</taxon>
        <taxon>Cyanophyceae</taxon>
        <taxon>Spirulinales</taxon>
        <taxon>Spirulinaceae</taxon>
        <taxon>Spirulina</taxon>
    </lineage>
</organism>
<dbReference type="InterPro" id="IPR002545">
    <property type="entry name" value="CheW-lke_dom"/>
</dbReference>
<dbReference type="EMBL" id="JAIHOM010000227">
    <property type="protein sequence ID" value="MCW6038993.1"/>
    <property type="molecule type" value="Genomic_DNA"/>
</dbReference>